<dbReference type="RefSeq" id="WP_342039047.1">
    <property type="nucleotide sequence ID" value="NZ_BAABBK010000012.1"/>
</dbReference>
<evidence type="ECO:0000313" key="2">
    <source>
        <dbReference type="Proteomes" id="UP001498935"/>
    </source>
</evidence>
<accession>A0ABP9U4U8</accession>
<comment type="caution">
    <text evidence="1">The sequence shown here is derived from an EMBL/GenBank/DDBJ whole genome shotgun (WGS) entry which is preliminary data.</text>
</comment>
<dbReference type="Proteomes" id="UP001498935">
    <property type="component" value="Unassembled WGS sequence"/>
</dbReference>
<gene>
    <name evidence="1" type="ORF">KACC15558_33180</name>
</gene>
<keyword evidence="2" id="KW-1185">Reference proteome</keyword>
<sequence>MRTLKLPIALCALIALGFAGALLWPVFASDPTEGPEALPSPVTIDDPTISDALDDYFTALDVVRVCDQPERSCPEDGANELRGYRLDELKGILTDREYTESLTAANTDFAAYTVTSTGSTTVIDLEAVHVWTPTDTAEGSTGFADYRRISLARGSGSAWRVTDDVVLPDASLIGEE</sequence>
<proteinExistence type="predicted"/>
<evidence type="ECO:0008006" key="3">
    <source>
        <dbReference type="Google" id="ProtNLM"/>
    </source>
</evidence>
<reference evidence="1 2" key="1">
    <citation type="submission" date="2024-02" db="EMBL/GenBank/DDBJ databases">
        <title>Characterization of antibiotic resistant novel bacterial strains and their environmental applications.</title>
        <authorList>
            <person name="Manzoor S."/>
            <person name="Abbas S."/>
            <person name="Arshad M."/>
            <person name="Li W.J."/>
            <person name="Ahmed I."/>
        </authorList>
    </citation>
    <scope>NUCLEOTIDE SEQUENCE [LARGE SCALE GENOMIC DNA]</scope>
    <source>
        <strain evidence="1 2">KACC 15558</strain>
    </source>
</reference>
<name>A0ABP9U4U8_9MICO</name>
<protein>
    <recommendedName>
        <fullName evidence="3">DUF4440 domain-containing protein</fullName>
    </recommendedName>
</protein>
<dbReference type="EMBL" id="BAABNP010000021">
    <property type="protein sequence ID" value="GAA5342277.1"/>
    <property type="molecule type" value="Genomic_DNA"/>
</dbReference>
<organism evidence="1 2">
    <name type="scientific">Brevibacterium ammoniilyticum</name>
    <dbReference type="NCBI Taxonomy" id="1046555"/>
    <lineage>
        <taxon>Bacteria</taxon>
        <taxon>Bacillati</taxon>
        <taxon>Actinomycetota</taxon>
        <taxon>Actinomycetes</taxon>
        <taxon>Micrococcales</taxon>
        <taxon>Brevibacteriaceae</taxon>
        <taxon>Brevibacterium</taxon>
    </lineage>
</organism>
<evidence type="ECO:0000313" key="1">
    <source>
        <dbReference type="EMBL" id="GAA5342277.1"/>
    </source>
</evidence>